<evidence type="ECO:0000313" key="25">
    <source>
        <dbReference type="Proteomes" id="UP001207930"/>
    </source>
</evidence>
<feature type="domain" description="Mur ligase C-terminal" evidence="22">
    <location>
        <begin position="268"/>
        <end position="380"/>
    </location>
</feature>
<evidence type="ECO:0000259" key="23">
    <source>
        <dbReference type="Pfam" id="PF08245"/>
    </source>
</evidence>
<dbReference type="PIRSF" id="PIRSF001563">
    <property type="entry name" value="Folylpolyglu_synth"/>
    <property type="match status" value="1"/>
</dbReference>
<evidence type="ECO:0000256" key="8">
    <source>
        <dbReference type="ARBA" id="ARBA00022598"/>
    </source>
</evidence>
<evidence type="ECO:0000256" key="18">
    <source>
        <dbReference type="ARBA" id="ARBA00047808"/>
    </source>
</evidence>
<dbReference type="InterPro" id="IPR036565">
    <property type="entry name" value="Mur-like_cat_sf"/>
</dbReference>
<dbReference type="Proteomes" id="UP001207930">
    <property type="component" value="Unassembled WGS sequence"/>
</dbReference>
<evidence type="ECO:0000259" key="22">
    <source>
        <dbReference type="Pfam" id="PF02875"/>
    </source>
</evidence>
<dbReference type="InterPro" id="IPR036615">
    <property type="entry name" value="Mur_ligase_C_dom_sf"/>
</dbReference>
<feature type="domain" description="Mur ligase central" evidence="23">
    <location>
        <begin position="45"/>
        <end position="185"/>
    </location>
</feature>
<keyword evidence="10 21" id="KW-0547">Nucleotide-binding</keyword>
<evidence type="ECO:0000256" key="1">
    <source>
        <dbReference type="ARBA" id="ARBA00002714"/>
    </source>
</evidence>
<dbReference type="RefSeq" id="WP_264502120.1">
    <property type="nucleotide sequence ID" value="NZ_JAPDDS010000008.1"/>
</dbReference>
<accession>A0ABT3FRF1</accession>
<name>A0ABT3FRF1_9BACT</name>
<keyword evidence="25" id="KW-1185">Reference proteome</keyword>
<keyword evidence="13" id="KW-0289">Folate biosynthesis</keyword>
<evidence type="ECO:0000256" key="5">
    <source>
        <dbReference type="ARBA" id="ARBA00013023"/>
    </source>
</evidence>
<evidence type="ECO:0000256" key="14">
    <source>
        <dbReference type="ARBA" id="ARBA00030048"/>
    </source>
</evidence>
<dbReference type="EC" id="6.3.2.12" evidence="5"/>
<keyword evidence="9" id="KW-0479">Metal-binding</keyword>
<evidence type="ECO:0000256" key="21">
    <source>
        <dbReference type="PIRNR" id="PIRNR001563"/>
    </source>
</evidence>
<dbReference type="PANTHER" id="PTHR11136">
    <property type="entry name" value="FOLYLPOLYGLUTAMATE SYNTHASE-RELATED"/>
    <property type="match status" value="1"/>
</dbReference>
<reference evidence="24 25" key="1">
    <citation type="submission" date="2022-10" db="EMBL/GenBank/DDBJ databases">
        <title>Luteolibacter flavescens strain MCCC 1K03193, whole genome shotgun sequencing project.</title>
        <authorList>
            <person name="Zhao G."/>
            <person name="Shen L."/>
        </authorList>
    </citation>
    <scope>NUCLEOTIDE SEQUENCE [LARGE SCALE GENOMIC DNA]</scope>
    <source>
        <strain evidence="24 25">MCCC 1K03193</strain>
    </source>
</reference>
<keyword evidence="12" id="KW-0460">Magnesium</keyword>
<evidence type="ECO:0000256" key="3">
    <source>
        <dbReference type="ARBA" id="ARBA00005150"/>
    </source>
</evidence>
<dbReference type="PANTHER" id="PTHR11136:SF0">
    <property type="entry name" value="DIHYDROFOLATE SYNTHETASE-RELATED"/>
    <property type="match status" value="1"/>
</dbReference>
<keyword evidence="8 21" id="KW-0436">Ligase</keyword>
<dbReference type="SUPFAM" id="SSF53244">
    <property type="entry name" value="MurD-like peptide ligases, peptide-binding domain"/>
    <property type="match status" value="1"/>
</dbReference>
<evidence type="ECO:0000256" key="4">
    <source>
        <dbReference type="ARBA" id="ARBA00008276"/>
    </source>
</evidence>
<dbReference type="Gene3D" id="3.40.1190.10">
    <property type="entry name" value="Mur-like, catalytic domain"/>
    <property type="match status" value="1"/>
</dbReference>
<evidence type="ECO:0000256" key="19">
    <source>
        <dbReference type="ARBA" id="ARBA00049035"/>
    </source>
</evidence>
<dbReference type="SUPFAM" id="SSF53623">
    <property type="entry name" value="MurD-like peptide ligases, catalytic domain"/>
    <property type="match status" value="1"/>
</dbReference>
<evidence type="ECO:0000256" key="9">
    <source>
        <dbReference type="ARBA" id="ARBA00022723"/>
    </source>
</evidence>
<comment type="pathway">
    <text evidence="3">Cofactor biosynthesis; tetrahydrofolylpolyglutamate biosynthesis.</text>
</comment>
<evidence type="ECO:0000256" key="2">
    <source>
        <dbReference type="ARBA" id="ARBA00004799"/>
    </source>
</evidence>
<gene>
    <name evidence="24" type="ORF">OKA04_15620</name>
</gene>
<dbReference type="NCBIfam" id="TIGR01499">
    <property type="entry name" value="folC"/>
    <property type="match status" value="1"/>
</dbReference>
<comment type="catalytic activity">
    <reaction evidence="17">
        <text>(6S)-5,6,7,8-tetrahydrofolyl-(gamma-L-Glu)(n) + L-glutamate + ATP = (6S)-5,6,7,8-tetrahydrofolyl-(gamma-L-Glu)(n+1) + ADP + phosphate + H(+)</text>
        <dbReference type="Rhea" id="RHEA:10580"/>
        <dbReference type="Rhea" id="RHEA-COMP:14738"/>
        <dbReference type="Rhea" id="RHEA-COMP:14740"/>
        <dbReference type="ChEBI" id="CHEBI:15378"/>
        <dbReference type="ChEBI" id="CHEBI:29985"/>
        <dbReference type="ChEBI" id="CHEBI:30616"/>
        <dbReference type="ChEBI" id="CHEBI:43474"/>
        <dbReference type="ChEBI" id="CHEBI:141005"/>
        <dbReference type="ChEBI" id="CHEBI:456216"/>
        <dbReference type="EC" id="6.3.2.17"/>
    </reaction>
</comment>
<comment type="catalytic activity">
    <reaction evidence="19">
        <text>(6R)-5,10-methylenetetrahydrofolyl-(gamma-L-Glu)(n) + L-glutamate + ATP = (6R)-5,10-methylenetetrahydrofolyl-(gamma-L-Glu)(n+1) + ADP + phosphate + H(+)</text>
        <dbReference type="Rhea" id="RHEA:51912"/>
        <dbReference type="Rhea" id="RHEA-COMP:13257"/>
        <dbReference type="Rhea" id="RHEA-COMP:13258"/>
        <dbReference type="ChEBI" id="CHEBI:15378"/>
        <dbReference type="ChEBI" id="CHEBI:29985"/>
        <dbReference type="ChEBI" id="CHEBI:30616"/>
        <dbReference type="ChEBI" id="CHEBI:43474"/>
        <dbReference type="ChEBI" id="CHEBI:136572"/>
        <dbReference type="ChEBI" id="CHEBI:456216"/>
        <dbReference type="EC" id="6.3.2.17"/>
    </reaction>
</comment>
<dbReference type="Pfam" id="PF08245">
    <property type="entry name" value="Mur_ligase_M"/>
    <property type="match status" value="1"/>
</dbReference>
<protein>
    <recommendedName>
        <fullName evidence="7">Dihydrofolate synthase/folylpolyglutamate synthase</fullName>
        <ecNumber evidence="5">6.3.2.12</ecNumber>
        <ecNumber evidence="6">6.3.2.17</ecNumber>
    </recommendedName>
    <alternativeName>
        <fullName evidence="16">Folylpoly-gamma-glutamate synthetase-dihydrofolate synthetase</fullName>
    </alternativeName>
    <alternativeName>
        <fullName evidence="14">Folylpolyglutamate synthetase</fullName>
    </alternativeName>
    <alternativeName>
        <fullName evidence="15">Tetrahydrofolylpolyglutamate synthase</fullName>
    </alternativeName>
</protein>
<evidence type="ECO:0000313" key="24">
    <source>
        <dbReference type="EMBL" id="MCW1886166.1"/>
    </source>
</evidence>
<evidence type="ECO:0000256" key="17">
    <source>
        <dbReference type="ARBA" id="ARBA00047493"/>
    </source>
</evidence>
<evidence type="ECO:0000256" key="6">
    <source>
        <dbReference type="ARBA" id="ARBA00013025"/>
    </source>
</evidence>
<dbReference type="EMBL" id="JAPDDS010000008">
    <property type="protein sequence ID" value="MCW1886166.1"/>
    <property type="molecule type" value="Genomic_DNA"/>
</dbReference>
<evidence type="ECO:0000256" key="12">
    <source>
        <dbReference type="ARBA" id="ARBA00022842"/>
    </source>
</evidence>
<evidence type="ECO:0000256" key="15">
    <source>
        <dbReference type="ARBA" id="ARBA00030592"/>
    </source>
</evidence>
<comment type="catalytic activity">
    <reaction evidence="18">
        <text>10-formyltetrahydrofolyl-(gamma-L-Glu)(n) + L-glutamate + ATP = 10-formyltetrahydrofolyl-(gamma-L-Glu)(n+1) + ADP + phosphate + H(+)</text>
        <dbReference type="Rhea" id="RHEA:51904"/>
        <dbReference type="Rhea" id="RHEA-COMP:13088"/>
        <dbReference type="Rhea" id="RHEA-COMP:14300"/>
        <dbReference type="ChEBI" id="CHEBI:15378"/>
        <dbReference type="ChEBI" id="CHEBI:29985"/>
        <dbReference type="ChEBI" id="CHEBI:30616"/>
        <dbReference type="ChEBI" id="CHEBI:43474"/>
        <dbReference type="ChEBI" id="CHEBI:134413"/>
        <dbReference type="ChEBI" id="CHEBI:456216"/>
        <dbReference type="EC" id="6.3.2.17"/>
    </reaction>
</comment>
<evidence type="ECO:0000256" key="11">
    <source>
        <dbReference type="ARBA" id="ARBA00022840"/>
    </source>
</evidence>
<dbReference type="InterPro" id="IPR004101">
    <property type="entry name" value="Mur_ligase_C"/>
</dbReference>
<evidence type="ECO:0000256" key="16">
    <source>
        <dbReference type="ARBA" id="ARBA00032510"/>
    </source>
</evidence>
<dbReference type="Pfam" id="PF02875">
    <property type="entry name" value="Mur_ligase_C"/>
    <property type="match status" value="1"/>
</dbReference>
<evidence type="ECO:0000256" key="13">
    <source>
        <dbReference type="ARBA" id="ARBA00022909"/>
    </source>
</evidence>
<proteinExistence type="inferred from homology"/>
<dbReference type="EC" id="6.3.2.17" evidence="6"/>
<comment type="catalytic activity">
    <reaction evidence="20">
        <text>7,8-dihydropteroate + L-glutamate + ATP = 7,8-dihydrofolate + ADP + phosphate + H(+)</text>
        <dbReference type="Rhea" id="RHEA:23584"/>
        <dbReference type="ChEBI" id="CHEBI:15378"/>
        <dbReference type="ChEBI" id="CHEBI:17839"/>
        <dbReference type="ChEBI" id="CHEBI:29985"/>
        <dbReference type="ChEBI" id="CHEBI:30616"/>
        <dbReference type="ChEBI" id="CHEBI:43474"/>
        <dbReference type="ChEBI" id="CHEBI:57451"/>
        <dbReference type="ChEBI" id="CHEBI:456216"/>
        <dbReference type="EC" id="6.3.2.12"/>
    </reaction>
</comment>
<evidence type="ECO:0000256" key="7">
    <source>
        <dbReference type="ARBA" id="ARBA00019357"/>
    </source>
</evidence>
<dbReference type="Gene3D" id="3.90.190.20">
    <property type="entry name" value="Mur ligase, C-terminal domain"/>
    <property type="match status" value="1"/>
</dbReference>
<comment type="function">
    <text evidence="1">Functions in two distinct reactions of the de novo folate biosynthetic pathway. Catalyzes the addition of a glutamate residue to dihydropteroate (7,8-dihydropteroate or H2Pte) to form dihydrofolate (7,8-dihydrofolate monoglutamate or H2Pte-Glu). Also catalyzes successive additions of L-glutamate to tetrahydrofolate or 10-formyltetrahydrofolate or 5,10-methylenetetrahydrofolate, leading to folylpolyglutamate derivatives.</text>
</comment>
<dbReference type="InterPro" id="IPR001645">
    <property type="entry name" value="Folylpolyglutamate_synth"/>
</dbReference>
<comment type="caution">
    <text evidence="24">The sequence shown here is derived from an EMBL/GenBank/DDBJ whole genome shotgun (WGS) entry which is preliminary data.</text>
</comment>
<evidence type="ECO:0000256" key="10">
    <source>
        <dbReference type="ARBA" id="ARBA00022741"/>
    </source>
</evidence>
<comment type="similarity">
    <text evidence="4 21">Belongs to the folylpolyglutamate synthase family.</text>
</comment>
<keyword evidence="11 21" id="KW-0067">ATP-binding</keyword>
<evidence type="ECO:0000256" key="20">
    <source>
        <dbReference type="ARBA" id="ARBA00049161"/>
    </source>
</evidence>
<organism evidence="24 25">
    <name type="scientific">Luteolibacter flavescens</name>
    <dbReference type="NCBI Taxonomy" id="1859460"/>
    <lineage>
        <taxon>Bacteria</taxon>
        <taxon>Pseudomonadati</taxon>
        <taxon>Verrucomicrobiota</taxon>
        <taxon>Verrucomicrobiia</taxon>
        <taxon>Verrucomicrobiales</taxon>
        <taxon>Verrucomicrobiaceae</taxon>
        <taxon>Luteolibacter</taxon>
    </lineage>
</organism>
<sequence length="418" mass="44694">MTYPESIDWLFSTQMFGIKLGLDGPRRLLKEYLAYPAHGVKVIHVAGTNGKGSTCAMIDSVARAGGHRCGLFTSPHLIDYRERIRVSGVEIPEDACADMLTELRALCETLDPHPTFFEITLALAMRWFRQCECEIIVLETGMGGRLDATTAVPADVCAITPVGLDHMQWLGDTVEAIAMEKAGIFVEGAPALSAPQEPGARRVLEKEANERRCPLTFIDAPLQGYPIALPGPHQRWNAALALECLHAADLRLDYEVVMHGLSSVRWPGRFERISRAGREVILDGAHNPQGAAVLASTWQEEFPGKKATLVFSAVAAKDIGGILSLVAPLAAVIHLCPVDTPRAVAPEEIAAVLPPGAPPHVCHPGFEAAMAAALAETVDGEVAGEGGKPRPILIAGSLFLVGEAKAWLEGGSFQASTQ</sequence>
<comment type="pathway">
    <text evidence="2">Cofactor biosynthesis; tetrahydrofolate biosynthesis; 7,8-dihydrofolate from 2-amino-4-hydroxy-6-hydroxymethyl-7,8-dihydropteridine diphosphate and 4-aminobenzoate: step 2/2.</text>
</comment>
<dbReference type="InterPro" id="IPR013221">
    <property type="entry name" value="Mur_ligase_cen"/>
</dbReference>